<proteinExistence type="predicted"/>
<reference evidence="1 2" key="1">
    <citation type="journal article" date="2018" name="Front. Plant Sci.">
        <title>Red Clover (Trifolium pratense) and Zigzag Clover (T. medium) - A Picture of Genomic Similarities and Differences.</title>
        <authorList>
            <person name="Dluhosova J."/>
            <person name="Istvanek J."/>
            <person name="Nedelnik J."/>
            <person name="Repkova J."/>
        </authorList>
    </citation>
    <scope>NUCLEOTIDE SEQUENCE [LARGE SCALE GENOMIC DNA]</scope>
    <source>
        <strain evidence="2">cv. 10/8</strain>
        <tissue evidence="1">Leaf</tissue>
    </source>
</reference>
<accession>A0A392N5A9</accession>
<dbReference type="AlphaFoldDB" id="A0A392N5A9"/>
<evidence type="ECO:0000313" key="2">
    <source>
        <dbReference type="Proteomes" id="UP000265520"/>
    </source>
</evidence>
<sequence length="51" mass="5775">MTASWSDSDEEEGEIANKVRAFSGKFDTNSTSGEDLIEEELVETYKKKNEE</sequence>
<organism evidence="1 2">
    <name type="scientific">Trifolium medium</name>
    <dbReference type="NCBI Taxonomy" id="97028"/>
    <lineage>
        <taxon>Eukaryota</taxon>
        <taxon>Viridiplantae</taxon>
        <taxon>Streptophyta</taxon>
        <taxon>Embryophyta</taxon>
        <taxon>Tracheophyta</taxon>
        <taxon>Spermatophyta</taxon>
        <taxon>Magnoliopsida</taxon>
        <taxon>eudicotyledons</taxon>
        <taxon>Gunneridae</taxon>
        <taxon>Pentapetalae</taxon>
        <taxon>rosids</taxon>
        <taxon>fabids</taxon>
        <taxon>Fabales</taxon>
        <taxon>Fabaceae</taxon>
        <taxon>Papilionoideae</taxon>
        <taxon>50 kb inversion clade</taxon>
        <taxon>NPAAA clade</taxon>
        <taxon>Hologalegina</taxon>
        <taxon>IRL clade</taxon>
        <taxon>Trifolieae</taxon>
        <taxon>Trifolium</taxon>
    </lineage>
</organism>
<dbReference type="Proteomes" id="UP000265520">
    <property type="component" value="Unassembled WGS sequence"/>
</dbReference>
<comment type="caution">
    <text evidence="1">The sequence shown here is derived from an EMBL/GenBank/DDBJ whole genome shotgun (WGS) entry which is preliminary data.</text>
</comment>
<protein>
    <submittedName>
        <fullName evidence="1">Uncharacterized protein</fullName>
    </submittedName>
</protein>
<dbReference type="EMBL" id="LXQA010025522">
    <property type="protein sequence ID" value="MCH93674.1"/>
    <property type="molecule type" value="Genomic_DNA"/>
</dbReference>
<keyword evidence="2" id="KW-1185">Reference proteome</keyword>
<evidence type="ECO:0000313" key="1">
    <source>
        <dbReference type="EMBL" id="MCH93674.1"/>
    </source>
</evidence>
<name>A0A392N5A9_9FABA</name>